<keyword evidence="5" id="KW-1185">Reference proteome</keyword>
<dbReference type="InterPro" id="IPR036142">
    <property type="entry name" value="ENT_dom-like_sf"/>
</dbReference>
<evidence type="ECO:0000259" key="3">
    <source>
        <dbReference type="PROSITE" id="PS51138"/>
    </source>
</evidence>
<dbReference type="FunCoup" id="A0A068U5E8">
    <property type="interactions" value="605"/>
</dbReference>
<dbReference type="SMART" id="SM01191">
    <property type="entry name" value="ENT"/>
    <property type="match status" value="1"/>
</dbReference>
<dbReference type="PANTHER" id="PTHR31917">
    <property type="entry name" value="AGENET DOMAIN-CONTAINING PROTEIN-RELATED"/>
    <property type="match status" value="1"/>
</dbReference>
<organism evidence="4 5">
    <name type="scientific">Coffea canephora</name>
    <name type="common">Robusta coffee</name>
    <dbReference type="NCBI Taxonomy" id="49390"/>
    <lineage>
        <taxon>Eukaryota</taxon>
        <taxon>Viridiplantae</taxon>
        <taxon>Streptophyta</taxon>
        <taxon>Embryophyta</taxon>
        <taxon>Tracheophyta</taxon>
        <taxon>Spermatophyta</taxon>
        <taxon>Magnoliopsida</taxon>
        <taxon>eudicotyledons</taxon>
        <taxon>Gunneridae</taxon>
        <taxon>Pentapetalae</taxon>
        <taxon>asterids</taxon>
        <taxon>lamiids</taxon>
        <taxon>Gentianales</taxon>
        <taxon>Rubiaceae</taxon>
        <taxon>Ixoroideae</taxon>
        <taxon>Gardenieae complex</taxon>
        <taxon>Bertiereae - Coffeeae clade</taxon>
        <taxon>Coffeeae</taxon>
        <taxon>Coffea</taxon>
    </lineage>
</organism>
<dbReference type="Gramene" id="CDP03409">
    <property type="protein sequence ID" value="CDP03409"/>
    <property type="gene ID" value="GSCOC_T00041984001"/>
</dbReference>
<accession>A0A068U5E8</accession>
<dbReference type="OrthoDB" id="663550at2759"/>
<comment type="subcellular location">
    <subcellularLocation>
        <location evidence="1">Nucleus</location>
    </subcellularLocation>
</comment>
<dbReference type="SUPFAM" id="SSF158639">
    <property type="entry name" value="ENT-like"/>
    <property type="match status" value="1"/>
</dbReference>
<dbReference type="InParanoid" id="A0A068U5E8"/>
<dbReference type="STRING" id="49390.A0A068U5E8"/>
<dbReference type="GO" id="GO:0005634">
    <property type="term" value="C:nucleus"/>
    <property type="evidence" value="ECO:0007669"/>
    <property type="project" value="UniProtKB-SubCell"/>
</dbReference>
<dbReference type="PANTHER" id="PTHR31917:SF5">
    <property type="entry name" value="OS02G0204500 PROTEIN"/>
    <property type="match status" value="1"/>
</dbReference>
<dbReference type="InterPro" id="IPR008395">
    <property type="entry name" value="Agenet-like_dom"/>
</dbReference>
<protein>
    <recommendedName>
        <fullName evidence="3">ENT domain-containing protein</fullName>
    </recommendedName>
</protein>
<dbReference type="EMBL" id="HG739093">
    <property type="protein sequence ID" value="CDP03409.1"/>
    <property type="molecule type" value="Genomic_DNA"/>
</dbReference>
<dbReference type="InterPro" id="IPR005491">
    <property type="entry name" value="ENT_dom"/>
</dbReference>
<dbReference type="Pfam" id="PF05641">
    <property type="entry name" value="Agenet"/>
    <property type="match status" value="1"/>
</dbReference>
<dbReference type="Gene3D" id="1.10.1240.40">
    <property type="entry name" value="ENT domain"/>
    <property type="match status" value="1"/>
</dbReference>
<evidence type="ECO:0000256" key="2">
    <source>
        <dbReference type="ARBA" id="ARBA00023242"/>
    </source>
</evidence>
<dbReference type="InterPro" id="IPR014002">
    <property type="entry name" value="Agenet_dom_plant"/>
</dbReference>
<gene>
    <name evidence="4" type="ORF">GSCOC_T00041984001</name>
</gene>
<proteinExistence type="predicted"/>
<dbReference type="OMA" id="DNEWIMI"/>
<name>A0A068U5E8_COFCA</name>
<dbReference type="Pfam" id="PF03735">
    <property type="entry name" value="ENT"/>
    <property type="match status" value="1"/>
</dbReference>
<reference evidence="5" key="1">
    <citation type="journal article" date="2014" name="Science">
        <title>The coffee genome provides insight into the convergent evolution of caffeine biosynthesis.</title>
        <authorList>
            <person name="Denoeud F."/>
            <person name="Carretero-Paulet L."/>
            <person name="Dereeper A."/>
            <person name="Droc G."/>
            <person name="Guyot R."/>
            <person name="Pietrella M."/>
            <person name="Zheng C."/>
            <person name="Alberti A."/>
            <person name="Anthony F."/>
            <person name="Aprea G."/>
            <person name="Aury J.M."/>
            <person name="Bento P."/>
            <person name="Bernard M."/>
            <person name="Bocs S."/>
            <person name="Campa C."/>
            <person name="Cenci A."/>
            <person name="Combes M.C."/>
            <person name="Crouzillat D."/>
            <person name="Da Silva C."/>
            <person name="Daddiego L."/>
            <person name="De Bellis F."/>
            <person name="Dussert S."/>
            <person name="Garsmeur O."/>
            <person name="Gayraud T."/>
            <person name="Guignon V."/>
            <person name="Jahn K."/>
            <person name="Jamilloux V."/>
            <person name="Joet T."/>
            <person name="Labadie K."/>
            <person name="Lan T."/>
            <person name="Leclercq J."/>
            <person name="Lepelley M."/>
            <person name="Leroy T."/>
            <person name="Li L.T."/>
            <person name="Librado P."/>
            <person name="Lopez L."/>
            <person name="Munoz A."/>
            <person name="Noel B."/>
            <person name="Pallavicini A."/>
            <person name="Perrotta G."/>
            <person name="Poncet V."/>
            <person name="Pot D."/>
            <person name="Priyono X."/>
            <person name="Rigoreau M."/>
            <person name="Rouard M."/>
            <person name="Rozas J."/>
            <person name="Tranchant-Dubreuil C."/>
            <person name="VanBuren R."/>
            <person name="Zhang Q."/>
            <person name="Andrade A.C."/>
            <person name="Argout X."/>
            <person name="Bertrand B."/>
            <person name="de Kochko A."/>
            <person name="Graziosi G."/>
            <person name="Henry R.J."/>
            <person name="Jayarama X."/>
            <person name="Ming R."/>
            <person name="Nagai C."/>
            <person name="Rounsley S."/>
            <person name="Sankoff D."/>
            <person name="Giuliano G."/>
            <person name="Albert V.A."/>
            <person name="Wincker P."/>
            <person name="Lashermes P."/>
        </authorList>
    </citation>
    <scope>NUCLEOTIDE SEQUENCE [LARGE SCALE GENOMIC DNA]</scope>
    <source>
        <strain evidence="5">cv. DH200-94</strain>
    </source>
</reference>
<feature type="domain" description="ENT" evidence="3">
    <location>
        <begin position="349"/>
        <end position="413"/>
    </location>
</feature>
<keyword evidence="2" id="KW-0539">Nucleus</keyword>
<dbReference type="AlphaFoldDB" id="A0A068U5E8"/>
<evidence type="ECO:0000313" key="4">
    <source>
        <dbReference type="EMBL" id="CDP03409.1"/>
    </source>
</evidence>
<sequence length="413" mass="46825">MRYKKGSEVEVFCKDEVPSGSWRCGQIICGNGHHYTIRCIIGAKDAAIFERVSRKSIRPCPPVVHVSRSWMPGDVVEMLHNYSWKMATVSKVLKGNHFLVRLVGSSNEFKVHKFDIRLRQSWMDGKWIVVGKGFGNYDEEKYCEQPCFKYDYISGSFKGIKAKLDSHEEKDSVGTVNNINFQESHVVSKKNLKRVSHNVYPQAKAPESARKFRAIEKGGRHHRVIVADPSPLPEKVENYPHPKKLPGEKDTCYLLNNKTTIFSQTDEGRIRIIDVAQFSNSRTSDCNDVDDDVSSVGSCSIGWDNRIKWPSRILACPVGYADDHSSDAESVCPLNKEEDNYLQPSEEELAVEIHRLELHAYRCTLGALYALGPLSWEQETLMTNLRISLHISNDEHLMELRNLTSSATGIHVS</sequence>
<dbReference type="Proteomes" id="UP000295252">
    <property type="component" value="Chromosome VIII"/>
</dbReference>
<evidence type="ECO:0000256" key="1">
    <source>
        <dbReference type="ARBA" id="ARBA00004123"/>
    </source>
</evidence>
<dbReference type="PROSITE" id="PS51138">
    <property type="entry name" value="ENT"/>
    <property type="match status" value="1"/>
</dbReference>
<dbReference type="SMART" id="SM00743">
    <property type="entry name" value="Agenet"/>
    <property type="match status" value="2"/>
</dbReference>
<evidence type="ECO:0000313" key="5">
    <source>
        <dbReference type="Proteomes" id="UP000295252"/>
    </source>
</evidence>
<dbReference type="PhylomeDB" id="A0A068U5E8"/>